<dbReference type="GO" id="GO:0016758">
    <property type="term" value="F:hexosyltransferase activity"/>
    <property type="evidence" value="ECO:0007669"/>
    <property type="project" value="UniProtKB-ARBA"/>
</dbReference>
<dbReference type="SUPFAM" id="SSF53448">
    <property type="entry name" value="Nucleotide-diphospho-sugar transferases"/>
    <property type="match status" value="1"/>
</dbReference>
<dbReference type="PANTHER" id="PTHR22916:SF51">
    <property type="entry name" value="GLYCOSYLTRANSFERASE EPSH-RELATED"/>
    <property type="match status" value="1"/>
</dbReference>
<dbReference type="InterPro" id="IPR029044">
    <property type="entry name" value="Nucleotide-diphossugar_trans"/>
</dbReference>
<dbReference type="PANTHER" id="PTHR22916">
    <property type="entry name" value="GLYCOSYLTRANSFERASE"/>
    <property type="match status" value="1"/>
</dbReference>
<evidence type="ECO:0000259" key="3">
    <source>
        <dbReference type="Pfam" id="PF00535"/>
    </source>
</evidence>
<keyword evidence="5" id="KW-1185">Reference proteome</keyword>
<proteinExistence type="predicted"/>
<feature type="domain" description="Glycosyltransferase 2-like" evidence="3">
    <location>
        <begin position="7"/>
        <end position="123"/>
    </location>
</feature>
<keyword evidence="1" id="KW-0328">Glycosyltransferase</keyword>
<evidence type="ECO:0000313" key="4">
    <source>
        <dbReference type="EMBL" id="EAU00920.1"/>
    </source>
</evidence>
<dbReference type="AlphaFoldDB" id="A7GWU3"/>
<dbReference type="InterPro" id="IPR001173">
    <property type="entry name" value="Glyco_trans_2-like"/>
</dbReference>
<dbReference type="Pfam" id="PF00535">
    <property type="entry name" value="Glycos_transf_2"/>
    <property type="match status" value="1"/>
</dbReference>
<dbReference type="CDD" id="cd00761">
    <property type="entry name" value="Glyco_tranf_GTA_type"/>
    <property type="match status" value="1"/>
</dbReference>
<evidence type="ECO:0000256" key="2">
    <source>
        <dbReference type="ARBA" id="ARBA00022679"/>
    </source>
</evidence>
<dbReference type="OrthoDB" id="5396343at2"/>
<organism evidence="4 5">
    <name type="scientific">Campylobacter curvus (strain 525.92)</name>
    <dbReference type="NCBI Taxonomy" id="360105"/>
    <lineage>
        <taxon>Bacteria</taxon>
        <taxon>Pseudomonadati</taxon>
        <taxon>Campylobacterota</taxon>
        <taxon>Epsilonproteobacteria</taxon>
        <taxon>Campylobacterales</taxon>
        <taxon>Campylobacteraceae</taxon>
        <taxon>Campylobacter</taxon>
    </lineage>
</organism>
<evidence type="ECO:0000256" key="1">
    <source>
        <dbReference type="ARBA" id="ARBA00022676"/>
    </source>
</evidence>
<reference evidence="4" key="1">
    <citation type="submission" date="2016-07" db="EMBL/GenBank/DDBJ databases">
        <title>Comparative genomics of the Campylobacter concisus group.</title>
        <authorList>
            <person name="Miller W.G."/>
            <person name="Yee E."/>
            <person name="Chapman M.H."/>
            <person name="Huynh S."/>
            <person name="Bono J.L."/>
            <person name="On S.L.W."/>
            <person name="StLeger J."/>
            <person name="Foster G."/>
            <person name="Parker C.T."/>
        </authorList>
    </citation>
    <scope>NUCLEOTIDE SEQUENCE</scope>
    <source>
        <strain evidence="4">525.92</strain>
    </source>
</reference>
<dbReference type="RefSeq" id="WP_011991889.1">
    <property type="nucleotide sequence ID" value="NC_009715.2"/>
</dbReference>
<dbReference type="STRING" id="360105.CCV52592_1235"/>
<dbReference type="KEGG" id="ccv:CCV52592_1235"/>
<gene>
    <name evidence="4" type="ORF">CCV52592_1235</name>
</gene>
<keyword evidence="2" id="KW-0808">Transferase</keyword>
<dbReference type="Proteomes" id="UP000006380">
    <property type="component" value="Chromosome"/>
</dbReference>
<accession>A7GWU3</accession>
<protein>
    <submittedName>
        <fullName evidence="4">Glycosyltransferase, family 2</fullName>
    </submittedName>
</protein>
<dbReference type="EMBL" id="CP000767">
    <property type="protein sequence ID" value="EAU00920.1"/>
    <property type="molecule type" value="Genomic_DNA"/>
</dbReference>
<name>A7GWU3_CAMC5</name>
<dbReference type="Gene3D" id="3.90.550.10">
    <property type="entry name" value="Spore Coat Polysaccharide Biosynthesis Protein SpsA, Chain A"/>
    <property type="match status" value="1"/>
</dbReference>
<sequence length="341" mass="39245">MYDKKVSFVVPAYNASKYIKICVDSLLDQSLENIEVIVVDDGSTDDTLKILNNFNDDRLRVISKQNEGASSARNIGIGLARGEFIINIDSDDFVERNYAKDAYEMAVKFDTDVVVTDMIRDYKTHQKYITDFKIDDGIIDKNEYFKRLIVSKGVCHNAVNKLVRSSLLKAIPFPNGIFLGDDLDTTLKFVYKARKIAKLNKAYYHYRMGENNTSAFESLKGIKDHKFVYDDLIKFCNDNGVNDDKIISMLEFRKIKGVYLPLIFCKADLSNKNYIIGLKILKDDIGKILRSSGFKKLRMKYKFLLYLVSKIKNDQKICKIFNTFNKINNIFSGRKISEFKA</sequence>
<evidence type="ECO:0000313" key="5">
    <source>
        <dbReference type="Proteomes" id="UP000006380"/>
    </source>
</evidence>
<dbReference type="HOGENOM" id="CLU_025996_0_5_7"/>